<keyword evidence="1" id="KW-0812">Transmembrane</keyword>
<dbReference type="RefSeq" id="WP_177209452.1">
    <property type="nucleotide sequence ID" value="NZ_FOMW01000005.1"/>
</dbReference>
<evidence type="ECO:0000256" key="1">
    <source>
        <dbReference type="SAM" id="Phobius"/>
    </source>
</evidence>
<sequence length="48" mass="5612">MRNDNELLIDLTLPPDSEMRHLYIERVAKLALWLVITFAVMLVAPYLI</sequence>
<proteinExistence type="predicted"/>
<keyword evidence="1" id="KW-0472">Membrane</keyword>
<protein>
    <submittedName>
        <fullName evidence="2">Uncharacterized protein</fullName>
    </submittedName>
</protein>
<dbReference type="Proteomes" id="UP000198977">
    <property type="component" value="Unassembled WGS sequence"/>
</dbReference>
<evidence type="ECO:0000313" key="2">
    <source>
        <dbReference type="EMBL" id="SFE20554.1"/>
    </source>
</evidence>
<reference evidence="2 3" key="1">
    <citation type="submission" date="2016-10" db="EMBL/GenBank/DDBJ databases">
        <authorList>
            <person name="de Groot N.N."/>
        </authorList>
    </citation>
    <scope>NUCLEOTIDE SEQUENCE [LARGE SCALE GENOMIC DNA]</scope>
    <source>
        <strain evidence="2 3">DSM 11443</strain>
    </source>
</reference>
<feature type="transmembrane region" description="Helical" evidence="1">
    <location>
        <begin position="27"/>
        <end position="47"/>
    </location>
</feature>
<evidence type="ECO:0000313" key="3">
    <source>
        <dbReference type="Proteomes" id="UP000198977"/>
    </source>
</evidence>
<name>A0A1I1YLR6_9RHOB</name>
<accession>A0A1I1YLR6</accession>
<gene>
    <name evidence="2" type="ORF">SAMN04488523_105309</name>
</gene>
<keyword evidence="3" id="KW-1185">Reference proteome</keyword>
<organism evidence="2 3">
    <name type="scientific">Sulfitobacter brevis</name>
    <dbReference type="NCBI Taxonomy" id="74348"/>
    <lineage>
        <taxon>Bacteria</taxon>
        <taxon>Pseudomonadati</taxon>
        <taxon>Pseudomonadota</taxon>
        <taxon>Alphaproteobacteria</taxon>
        <taxon>Rhodobacterales</taxon>
        <taxon>Roseobacteraceae</taxon>
        <taxon>Sulfitobacter</taxon>
    </lineage>
</organism>
<dbReference type="EMBL" id="FOMW01000005">
    <property type="protein sequence ID" value="SFE20554.1"/>
    <property type="molecule type" value="Genomic_DNA"/>
</dbReference>
<dbReference type="AlphaFoldDB" id="A0A1I1YLR6"/>
<keyword evidence="1" id="KW-1133">Transmembrane helix</keyword>